<feature type="region of interest" description="Disordered" evidence="1">
    <location>
        <begin position="24"/>
        <end position="44"/>
    </location>
</feature>
<comment type="caution">
    <text evidence="2">The sequence shown here is derived from an EMBL/GenBank/DDBJ whole genome shotgun (WGS) entry which is preliminary data.</text>
</comment>
<gene>
    <name evidence="2" type="ORF">CRHIZ90672A_00010881</name>
</gene>
<dbReference type="Proteomes" id="UP000696573">
    <property type="component" value="Unassembled WGS sequence"/>
</dbReference>
<name>A0A9N9VH44_9HYPO</name>
<evidence type="ECO:0000256" key="1">
    <source>
        <dbReference type="SAM" id="MobiDB-lite"/>
    </source>
</evidence>
<keyword evidence="3" id="KW-1185">Reference proteome</keyword>
<accession>A0A9N9VH44</accession>
<proteinExistence type="predicted"/>
<dbReference type="EMBL" id="CABFNQ020000692">
    <property type="protein sequence ID" value="CAH0023437.1"/>
    <property type="molecule type" value="Genomic_DNA"/>
</dbReference>
<evidence type="ECO:0000313" key="2">
    <source>
        <dbReference type="EMBL" id="CAH0023437.1"/>
    </source>
</evidence>
<feature type="compositionally biased region" description="Polar residues" evidence="1">
    <location>
        <begin position="30"/>
        <end position="40"/>
    </location>
</feature>
<sequence length="424" mass="46763">MDLPVPSQSFLPIRPAPGRERVKSRLPSRCGQQPPGTNNGAVAGVPPKPPIELIHQSLSVVCQWHPGVPAAGLTWTENAYLALTGIAASHLELFFTHDAPQANETLNQFLADLDMDCDTESYETWRQIVLGLWRTENVASQNGRSTHSIQLLLNAERLNTPPRDCMGAVCALGLLQSVAPHGPEAKSEYPLNPLFLLKYKYPAVEFHEIERAFDTELDRKAFNQWEQRVNAIMECMGPLTSQPVLLQQAGGIVQSDATYADYLKEYANAICDLGDSRFGSFTVTDAIHDATHRFTAAKAGDPPPGTPEDCLPRKTPDEEKLIWDLHCQIVKLVFRELSNANLAVKNSAFKAVVQVGGQVPGLTILSPKKHFLVLIPMAGKEGCHVKIDNQEVSWNPSTGFLLDEHVPIWADSLIGFIAIFVYKF</sequence>
<evidence type="ECO:0000313" key="3">
    <source>
        <dbReference type="Proteomes" id="UP000696573"/>
    </source>
</evidence>
<organism evidence="2 3">
    <name type="scientific">Clonostachys rhizophaga</name>
    <dbReference type="NCBI Taxonomy" id="160324"/>
    <lineage>
        <taxon>Eukaryota</taxon>
        <taxon>Fungi</taxon>
        <taxon>Dikarya</taxon>
        <taxon>Ascomycota</taxon>
        <taxon>Pezizomycotina</taxon>
        <taxon>Sordariomycetes</taxon>
        <taxon>Hypocreomycetidae</taxon>
        <taxon>Hypocreales</taxon>
        <taxon>Bionectriaceae</taxon>
        <taxon>Clonostachys</taxon>
    </lineage>
</organism>
<feature type="region of interest" description="Disordered" evidence="1">
    <location>
        <begin position="294"/>
        <end position="313"/>
    </location>
</feature>
<protein>
    <submittedName>
        <fullName evidence="2">Uncharacterized protein</fullName>
    </submittedName>
</protein>
<dbReference type="OrthoDB" id="5130439at2759"/>
<dbReference type="AlphaFoldDB" id="A0A9N9VH44"/>
<reference evidence="2" key="1">
    <citation type="submission" date="2021-10" db="EMBL/GenBank/DDBJ databases">
        <authorList>
            <person name="Piombo E."/>
        </authorList>
    </citation>
    <scope>NUCLEOTIDE SEQUENCE</scope>
</reference>